<dbReference type="GeneID" id="115253548"/>
<reference evidence="3" key="1">
    <citation type="journal article" date="2015" name="Proc. Natl. Acad. Sci. U.S.A.">
        <title>Genome sequence of the Asian Tiger mosquito, Aedes albopictus, reveals insights into its biology, genetics, and evolution.</title>
        <authorList>
            <person name="Chen X.G."/>
            <person name="Jiang X."/>
            <person name="Gu J."/>
            <person name="Xu M."/>
            <person name="Wu Y."/>
            <person name="Deng Y."/>
            <person name="Zhang C."/>
            <person name="Bonizzoni M."/>
            <person name="Dermauw W."/>
            <person name="Vontas J."/>
            <person name="Armbruster P."/>
            <person name="Huang X."/>
            <person name="Yang Y."/>
            <person name="Zhang H."/>
            <person name="He W."/>
            <person name="Peng H."/>
            <person name="Liu Y."/>
            <person name="Wu K."/>
            <person name="Chen J."/>
            <person name="Lirakis M."/>
            <person name="Topalis P."/>
            <person name="Van Leeuwen T."/>
            <person name="Hall A.B."/>
            <person name="Jiang X."/>
            <person name="Thorpe C."/>
            <person name="Mueller R.L."/>
            <person name="Sun C."/>
            <person name="Waterhouse R.M."/>
            <person name="Yan G."/>
            <person name="Tu Z.J."/>
            <person name="Fang X."/>
            <person name="James A.A."/>
        </authorList>
    </citation>
    <scope>NUCLEOTIDE SEQUENCE [LARGE SCALE GENOMIC DNA]</scope>
    <source>
        <strain evidence="3">Foshan</strain>
    </source>
</reference>
<feature type="transmembrane region" description="Helical" evidence="1">
    <location>
        <begin position="47"/>
        <end position="65"/>
    </location>
</feature>
<sequence length="321" mass="36974">MLAAKTQETIRFRRSPPMDNVLVGGTFNFRLGGRSDRDRTCYCFRRINLLLMVFRLICFVCYNLFRGALWQYLVVLDAVQRCNQLRKNRERGGPPKRPLGDTNQCSDKELLEEEEENMNDMSYDNSWIEMDDFSLSNKGITSNHSFFVEDSDENTSSDKAGDNELFVSYNENTDNDHDCENDDYDAMIQYTSETDPLERVLRPFEIDWDAPLHDEQSDDETIEDESFCDEEEFFIDDDCHISKVDNYDEFGFWTQEDLYGLSLEVPSDGKSEISSRSIGCFLPSVHSLESKFGALPMLDDDVLAAITGVNASTVSFPRENF</sequence>
<dbReference type="EnsemblMetazoa" id="AALFPA23_011425.R16189">
    <property type="protein sequence ID" value="AALFPA23_011425.P16189"/>
    <property type="gene ID" value="AALFPA23_011425"/>
</dbReference>
<keyword evidence="3" id="KW-1185">Reference proteome</keyword>
<keyword evidence="1" id="KW-0472">Membrane</keyword>
<evidence type="ECO:0000313" key="2">
    <source>
        <dbReference type="EnsemblMetazoa" id="AALFPA23_011425.P16189"/>
    </source>
</evidence>
<organism evidence="2 3">
    <name type="scientific">Aedes albopictus</name>
    <name type="common">Asian tiger mosquito</name>
    <name type="synonym">Stegomyia albopicta</name>
    <dbReference type="NCBI Taxonomy" id="7160"/>
    <lineage>
        <taxon>Eukaryota</taxon>
        <taxon>Metazoa</taxon>
        <taxon>Ecdysozoa</taxon>
        <taxon>Arthropoda</taxon>
        <taxon>Hexapoda</taxon>
        <taxon>Insecta</taxon>
        <taxon>Pterygota</taxon>
        <taxon>Neoptera</taxon>
        <taxon>Endopterygota</taxon>
        <taxon>Diptera</taxon>
        <taxon>Nematocera</taxon>
        <taxon>Culicoidea</taxon>
        <taxon>Culicidae</taxon>
        <taxon>Culicinae</taxon>
        <taxon>Aedini</taxon>
        <taxon>Aedes</taxon>
        <taxon>Stegomyia</taxon>
    </lineage>
</organism>
<name>A0ABM1YR64_AEDAL</name>
<dbReference type="Proteomes" id="UP000069940">
    <property type="component" value="Unassembled WGS sequence"/>
</dbReference>
<keyword evidence="1" id="KW-1133">Transmembrane helix</keyword>
<proteinExistence type="predicted"/>
<dbReference type="RefSeq" id="XP_062701782.1">
    <property type="nucleotide sequence ID" value="XM_062845798.1"/>
</dbReference>
<protein>
    <submittedName>
        <fullName evidence="2">Uncharacterized protein</fullName>
    </submittedName>
</protein>
<evidence type="ECO:0000256" key="1">
    <source>
        <dbReference type="SAM" id="Phobius"/>
    </source>
</evidence>
<reference evidence="2" key="2">
    <citation type="submission" date="2025-05" db="UniProtKB">
        <authorList>
            <consortium name="EnsemblMetazoa"/>
        </authorList>
    </citation>
    <scope>IDENTIFICATION</scope>
    <source>
        <strain evidence="2">Foshan</strain>
    </source>
</reference>
<accession>A0ABM1YR64</accession>
<evidence type="ECO:0000313" key="3">
    <source>
        <dbReference type="Proteomes" id="UP000069940"/>
    </source>
</evidence>
<keyword evidence="1" id="KW-0812">Transmembrane</keyword>